<gene>
    <name evidence="4" type="ORF">C095_09405</name>
</gene>
<evidence type="ECO:0000313" key="5">
    <source>
        <dbReference type="Proteomes" id="UP000031184"/>
    </source>
</evidence>
<dbReference type="InterPro" id="IPR013766">
    <property type="entry name" value="Thioredoxin_domain"/>
</dbReference>
<dbReference type="PROSITE" id="PS00194">
    <property type="entry name" value="THIOREDOXIN_1"/>
    <property type="match status" value="1"/>
</dbReference>
<sequence length="200" mass="23149">MKGFQKKRIIVGMLCIVLLFGAVSFFVKQTHRELKEQKFPATVFQLEDQFGTVHSLAEYQGKVVFLNFWASWCPSCMEEMPSIEELYREYGENEKDVVILSIVNPRTKEHSAGVDLPLEKLQQFVKEKNYPFPVLFDKTGEIFQEYSIQAFPTTYFINAKGEVQGYILGALRKEDMKKIILDTQQKIKGIRLPKIKIAKV</sequence>
<dbReference type="GO" id="GO:0016491">
    <property type="term" value="F:oxidoreductase activity"/>
    <property type="evidence" value="ECO:0007669"/>
    <property type="project" value="InterPro"/>
</dbReference>
<dbReference type="PANTHER" id="PTHR42852:SF17">
    <property type="entry name" value="THIOREDOXIN-LIKE PROTEIN HI_1115"/>
    <property type="match status" value="1"/>
</dbReference>
<dbReference type="InterPro" id="IPR013740">
    <property type="entry name" value="Redoxin"/>
</dbReference>
<organism evidence="4 5">
    <name type="scientific">Fusobacterium necrophorum subsp. funduliforme B35</name>
    <dbReference type="NCBI Taxonomy" id="1226633"/>
    <lineage>
        <taxon>Bacteria</taxon>
        <taxon>Fusobacteriati</taxon>
        <taxon>Fusobacteriota</taxon>
        <taxon>Fusobacteriia</taxon>
        <taxon>Fusobacteriales</taxon>
        <taxon>Fusobacteriaceae</taxon>
        <taxon>Fusobacterium</taxon>
    </lineage>
</organism>
<evidence type="ECO:0000259" key="3">
    <source>
        <dbReference type="PROSITE" id="PS51352"/>
    </source>
</evidence>
<dbReference type="GO" id="GO:0017004">
    <property type="term" value="P:cytochrome complex assembly"/>
    <property type="evidence" value="ECO:0007669"/>
    <property type="project" value="UniProtKB-KW"/>
</dbReference>
<dbReference type="Pfam" id="PF08534">
    <property type="entry name" value="Redoxin"/>
    <property type="match status" value="1"/>
</dbReference>
<feature type="domain" description="Thioredoxin" evidence="3">
    <location>
        <begin position="35"/>
        <end position="186"/>
    </location>
</feature>
<comment type="caution">
    <text evidence="4">The sequence shown here is derived from an EMBL/GenBank/DDBJ whole genome shotgun (WGS) entry which is preliminary data.</text>
</comment>
<dbReference type="SUPFAM" id="SSF52833">
    <property type="entry name" value="Thioredoxin-like"/>
    <property type="match status" value="1"/>
</dbReference>
<comment type="subcellular location">
    <subcellularLocation>
        <location evidence="1">Cell envelope</location>
    </subcellularLocation>
</comment>
<protein>
    <submittedName>
        <fullName evidence="4">Cytochrome C biogenesis protein</fullName>
    </submittedName>
</protein>
<dbReference type="Proteomes" id="UP000031184">
    <property type="component" value="Unassembled WGS sequence"/>
</dbReference>
<dbReference type="PROSITE" id="PS51352">
    <property type="entry name" value="THIOREDOXIN_2"/>
    <property type="match status" value="1"/>
</dbReference>
<accession>A0A0B4EGQ8</accession>
<name>A0A0B4EGQ8_9FUSO</name>
<dbReference type="EMBL" id="AUZI01000023">
    <property type="protein sequence ID" value="KID48481.1"/>
    <property type="molecule type" value="Genomic_DNA"/>
</dbReference>
<proteinExistence type="predicted"/>
<dbReference type="GO" id="GO:0030313">
    <property type="term" value="C:cell envelope"/>
    <property type="evidence" value="ECO:0007669"/>
    <property type="project" value="UniProtKB-SubCell"/>
</dbReference>
<reference evidence="4 5" key="1">
    <citation type="submission" date="2013-08" db="EMBL/GenBank/DDBJ databases">
        <title>An opportunistic ruminal bacterium that causes liver abscesses in cattle.</title>
        <authorList>
            <person name="Benahmed F.H."/>
            <person name="Rasmussen M."/>
            <person name="Harbottle H."/>
            <person name="Soppet D."/>
            <person name="Nagaraja T.G."/>
            <person name="Davidson M."/>
        </authorList>
    </citation>
    <scope>NUCLEOTIDE SEQUENCE [LARGE SCALE GENOMIC DNA]</scope>
    <source>
        <strain evidence="4 5">B35</strain>
    </source>
</reference>
<dbReference type="Gene3D" id="3.40.30.10">
    <property type="entry name" value="Glutaredoxin"/>
    <property type="match status" value="1"/>
</dbReference>
<dbReference type="InterPro" id="IPR036249">
    <property type="entry name" value="Thioredoxin-like_sf"/>
</dbReference>
<dbReference type="InterPro" id="IPR017937">
    <property type="entry name" value="Thioredoxin_CS"/>
</dbReference>
<dbReference type="PATRIC" id="fig|1226633.4.peg.1906"/>
<keyword evidence="2" id="KW-0201">Cytochrome c-type biogenesis</keyword>
<dbReference type="AlphaFoldDB" id="A0A0B4EGQ8"/>
<evidence type="ECO:0000256" key="2">
    <source>
        <dbReference type="ARBA" id="ARBA00022748"/>
    </source>
</evidence>
<dbReference type="InterPro" id="IPR050553">
    <property type="entry name" value="Thioredoxin_ResA/DsbE_sf"/>
</dbReference>
<evidence type="ECO:0000256" key="1">
    <source>
        <dbReference type="ARBA" id="ARBA00004196"/>
    </source>
</evidence>
<dbReference type="PANTHER" id="PTHR42852">
    <property type="entry name" value="THIOL:DISULFIDE INTERCHANGE PROTEIN DSBE"/>
    <property type="match status" value="1"/>
</dbReference>
<evidence type="ECO:0000313" key="4">
    <source>
        <dbReference type="EMBL" id="KID48481.1"/>
    </source>
</evidence>
<dbReference type="CDD" id="cd02966">
    <property type="entry name" value="TlpA_like_family"/>
    <property type="match status" value="1"/>
</dbReference>